<dbReference type="InterPro" id="IPR015424">
    <property type="entry name" value="PyrdxlP-dep_Trfase"/>
</dbReference>
<dbReference type="PANTHER" id="PTHR43795:SF39">
    <property type="entry name" value="AMINOTRANSFERASE CLASS I_CLASSII DOMAIN-CONTAINING PROTEIN"/>
    <property type="match status" value="1"/>
</dbReference>
<feature type="region of interest" description="Disordered" evidence="3">
    <location>
        <begin position="2227"/>
        <end position="2250"/>
    </location>
</feature>
<feature type="region of interest" description="Disordered" evidence="3">
    <location>
        <begin position="753"/>
        <end position="824"/>
    </location>
</feature>
<feature type="compositionally biased region" description="Polar residues" evidence="3">
    <location>
        <begin position="2423"/>
        <end position="2442"/>
    </location>
</feature>
<feature type="region of interest" description="Disordered" evidence="3">
    <location>
        <begin position="306"/>
        <end position="383"/>
    </location>
</feature>
<dbReference type="InterPro" id="IPR004839">
    <property type="entry name" value="Aminotransferase_I/II_large"/>
</dbReference>
<feature type="region of interest" description="Disordered" evidence="3">
    <location>
        <begin position="1916"/>
        <end position="1942"/>
    </location>
</feature>
<dbReference type="GO" id="GO:0008483">
    <property type="term" value="F:transaminase activity"/>
    <property type="evidence" value="ECO:0007669"/>
    <property type="project" value="TreeGrafter"/>
</dbReference>
<evidence type="ECO:0000256" key="1">
    <source>
        <dbReference type="ARBA" id="ARBA00022898"/>
    </source>
</evidence>
<feature type="region of interest" description="Disordered" evidence="3">
    <location>
        <begin position="1366"/>
        <end position="1387"/>
    </location>
</feature>
<feature type="region of interest" description="Disordered" evidence="3">
    <location>
        <begin position="1258"/>
        <end position="1314"/>
    </location>
</feature>
<feature type="region of interest" description="Disordered" evidence="3">
    <location>
        <begin position="2041"/>
        <end position="2060"/>
    </location>
</feature>
<feature type="compositionally biased region" description="Polar residues" evidence="3">
    <location>
        <begin position="512"/>
        <end position="522"/>
    </location>
</feature>
<feature type="region of interest" description="Disordered" evidence="3">
    <location>
        <begin position="13"/>
        <end position="36"/>
    </location>
</feature>
<feature type="region of interest" description="Disordered" evidence="3">
    <location>
        <begin position="228"/>
        <end position="289"/>
    </location>
</feature>
<feature type="compositionally biased region" description="Basic and acidic residues" evidence="3">
    <location>
        <begin position="1271"/>
        <end position="1314"/>
    </location>
</feature>
<dbReference type="GO" id="GO:0030170">
    <property type="term" value="F:pyridoxal phosphate binding"/>
    <property type="evidence" value="ECO:0007669"/>
    <property type="project" value="InterPro"/>
</dbReference>
<feature type="compositionally biased region" description="Basic and acidic residues" evidence="3">
    <location>
        <begin position="352"/>
        <end position="368"/>
    </location>
</feature>
<evidence type="ECO:0000313" key="5">
    <source>
        <dbReference type="EnsemblMetazoa" id="CJA04452.1"/>
    </source>
</evidence>
<feature type="compositionally biased region" description="Polar residues" evidence="3">
    <location>
        <begin position="772"/>
        <end position="781"/>
    </location>
</feature>
<feature type="region of interest" description="Disordered" evidence="3">
    <location>
        <begin position="2510"/>
        <end position="2531"/>
    </location>
</feature>
<dbReference type="Proteomes" id="UP000005237">
    <property type="component" value="Unassembled WGS sequence"/>
</dbReference>
<feature type="compositionally biased region" description="Basic and acidic residues" evidence="3">
    <location>
        <begin position="2513"/>
        <end position="2531"/>
    </location>
</feature>
<dbReference type="Gene3D" id="3.40.640.10">
    <property type="entry name" value="Type I PLP-dependent aspartate aminotransferase-like (Major domain)"/>
    <property type="match status" value="1"/>
</dbReference>
<dbReference type="EnsemblMetazoa" id="CJA04452.1">
    <property type="protein sequence ID" value="CJA04452.1"/>
    <property type="gene ID" value="WBGene00123656"/>
</dbReference>
<dbReference type="GO" id="GO:0006520">
    <property type="term" value="P:amino acid metabolic process"/>
    <property type="evidence" value="ECO:0007669"/>
    <property type="project" value="TreeGrafter"/>
</dbReference>
<feature type="coiled-coil region" evidence="2">
    <location>
        <begin position="1431"/>
        <end position="1465"/>
    </location>
</feature>
<feature type="region of interest" description="Disordered" evidence="3">
    <location>
        <begin position="840"/>
        <end position="859"/>
    </location>
</feature>
<feature type="domain" description="Aminotransferase class I/classII large" evidence="4">
    <location>
        <begin position="3343"/>
        <end position="3683"/>
    </location>
</feature>
<feature type="region of interest" description="Disordered" evidence="3">
    <location>
        <begin position="468"/>
        <end position="654"/>
    </location>
</feature>
<feature type="compositionally biased region" description="Polar residues" evidence="3">
    <location>
        <begin position="2043"/>
        <end position="2053"/>
    </location>
</feature>
<evidence type="ECO:0000259" key="4">
    <source>
        <dbReference type="Pfam" id="PF00155"/>
    </source>
</evidence>
<dbReference type="PANTHER" id="PTHR43795">
    <property type="entry name" value="BIFUNCTIONAL ASPARTATE AMINOTRANSFERASE AND GLUTAMATE/ASPARTATE-PREPHENATE AMINOTRANSFERASE-RELATED"/>
    <property type="match status" value="1"/>
</dbReference>
<feature type="compositionally biased region" description="Low complexity" evidence="3">
    <location>
        <begin position="268"/>
        <end position="280"/>
    </location>
</feature>
<keyword evidence="2" id="KW-0175">Coiled coil</keyword>
<feature type="region of interest" description="Disordered" evidence="3">
    <location>
        <begin position="1758"/>
        <end position="1786"/>
    </location>
</feature>
<evidence type="ECO:0000256" key="2">
    <source>
        <dbReference type="SAM" id="Coils"/>
    </source>
</evidence>
<feature type="compositionally biased region" description="Basic and acidic residues" evidence="3">
    <location>
        <begin position="2227"/>
        <end position="2246"/>
    </location>
</feature>
<evidence type="ECO:0000256" key="3">
    <source>
        <dbReference type="SAM" id="MobiDB-lite"/>
    </source>
</evidence>
<feature type="compositionally biased region" description="Basic and acidic residues" evidence="3">
    <location>
        <begin position="2449"/>
        <end position="2462"/>
    </location>
</feature>
<feature type="region of interest" description="Disordered" evidence="3">
    <location>
        <begin position="180"/>
        <end position="205"/>
    </location>
</feature>
<keyword evidence="6" id="KW-1185">Reference proteome</keyword>
<sequence>MFNMLAAPSVNVKDGGRFSADSQGQTTALNSDDEQLDDVPYLSHQLSEDHESFSEKFLRNILTHDYQNLMPRRREKFVEITKTVTVTEIVNGAPDKHPSSCEVKVTNVLPAGPHPVNVSIKHLHEKWHSNEELDQREPPSNHLGKGTVIRIHETHAPFNSEKASKKPPKFVYEDVIDTQVETKEKSSPSPARHRNNNMSANSSLFNKSSDNIIDLEFRHPILVETEDSNKATMNGGNTGTRRRFADLRKRVSTTTKTSMTETEKVTTTRRSSSAHSTSSSKRSRSYGKPEVQTLYYRKFVDEETKKHDDDMLSDSGSVIDHQDSTTQRSKSADPFRTSSPISPVAPPRKRLGREESLHYYRDDEEVHGQMRSPEPGNTSVGMNNTMERQNLTAGITSITMNNSCTDTSIESRFSTFPRARSSPPGAHRVNHIQVNVIGPIKTSEDERRSLPVYGRVGEDVTMDIHIKHRRKSSLGRRSSASHVIVDTPPPKPPRRSKWEDHQQNLPIGDPLATSTPMTTIQRKQTREERISVEGESGQSSRKSTRSARPPDINITECETFIKETRSPARTPATPIVVINQTPSSRRSSQDLLGEPGQRRRKSTVTDIDWYAAFNMKDPSSPTKPVRPPVVASQGEDRRNTKDLRRRASESSMFGLPPADIDLNQIFSCMSPEDIKKDEKCQCNACRLIRMSEAEREMRRETRNRQSRTYKRTFQFVNINYLRRYIFLFFQDTRSSTLPSRHRTAPVDIHLEDVFNPKPQTKPPTPPTKHRQNMANISSSVDESQHSRIIDRNQVTRTSTTNSITRDSQLHVNGADKLLPPTSSREDVDWVGQMMHAVNDWEEQRGRKISTSSTTSNVSIGKTSIARRISVDELTKKKRKKSHKAVPLPPSDVSLEDIFSALTQKDQKKEQKTFIITRKQRAQDANPIDFEGDRKKEHRVEIAQDEKPFEVKDDSIADAFNPKSVEVVIPLVAAPDTESIVRQEVSPKNEIVTSSATITLDDRKNKDNQTTTTFIESIQSEKGIDPSQHKTNVTSTANISLDDVFKTDGFKKPDAVNEEEDMKIKKQIEEFENNEAEKKTQIQLHEIPTTQPRTFEETNISMDDIFSGNQSQSMTSIPISKDVLEEEERMEKRIEEFEKTQEEQDIRREETVENHHSTEKNFEDSEISMDDVFRTTKSGTSSEALPKQISSASINLSSVFDTEGLKKPDAVNENEENKIKKQIAEFEKNEEEKANQVKTESKHHDVKKIFNDSNISMDDIFVGTPKSTSDGKIAESKELVEEEKRMEKRIEEFEKSKEEQESRREETIETHHFTEKIFKDSEISMDDVFSTKKSGTSSEKLPKETYSALIKLSSVFDTKDLKKPEAVNADEEKKIQKQDSEFGKNEDEKANLLKSESKHQDLQKIFDDSNISLDDIFVGTPKSTSDGQIAESKELVEEEKRMEKRIAEFEKTKDEQEIRREETVETHHFTGKIFQDSEIYINDVFSPTKSDTSSEALPKQISSASINLSSVFDTKDLKKPETVNEDKEKKIQKQFSELENNEEEKANQVKTEAKLDAVQKIIADSSISMDDIFVGTPKHASEGQTVKSEKLVKDEKRMEKRIEEFAKTKEEQEVRREETIETLHSTEKIFKDSEISMEDVFSPTKSDTSSEALPKQISSASINLSSVFDTDGLKRPEAVNEDEEKKIQKQISEFEKSEEEKANQVKTESKHHDVQKIFDDSNISLEDVFVGNQKNSSDGQITESKELFEEEKRMEKRIEEFEKTKEEQDIRKEETVETHHSTEKIFEDSEISMDVVFSATKSGTSSENLPRETSSASINLSSVFDTKGLKKPDAVNENEEKKIKKQISEFEKNEEEKANQVKTESKHHDVQKIFNDSNILLDDIFVGTPKSTSDGQIAESKELLDEEKRMEKRIEEFEKTKDEQEIRREETVETHHSTGKVFKDSEISMDDVFSPTKSDTSSEVLPKQISSASINLSSVFDTKDLKKPEAVIEDEEKKIQKQNSEFGKNEDEKANFLKSESKHQDVQKIFDDSNISLDDIFVSTPKSTSDGQITESKDLVEEEKRMEKRIEEFEKTQEEKEIRREETIETRHSTGKVFQDSEISMDDVFSATKSGTSSENLPRETSSASINLSSVFDTEGLKKPDAVNEDEEKKIKKQIAEFEKSEEEKTNQVKRESKHLDVQIFNDSNISLDEFFVGHPKDTSDGEIAESNELFEEGKRMEKQIEEFEKTKDEQEIRQEETDETHHSTGKIFVDSQISLDDVFTPTKSDRHAAVLPKQISSASINMISVSDTEGLKKPDAVNKYEENKIKRQIAEFDKNEDEKANQLKTETKNHDVHKLFDDSNISMDDIFIGHPKDTSGGELAESKELVEEEKRMEKRIEEFEKTKDEQEIRREETVETHHSAKKIFVNSQISMDDVFSPTKPGTSSEKLPRETSSASINLRSVFDTEGLKKPDAVNEEEEKKIKKQIAEFEKNEDEKANQLKTESKHHYVHKLFDDSNISMDDIFVGYPKDTSDGKVAESKDLDEEEKRMEKRIEEFEKTKDEEKIRREETVEIHHSPENNFENSEISMDDVFNPTTSHESSLAIALSGRNEHQPHSSKTHHTRQEIFVDSNRSNDKINDESHTPASPKISLDDIFPDTNMLITTTESKVTKTTTTTTTETTFSSTTTIARNQHFSDDLLEPQTSTHTAIPTLAITTTKSDHLMEPFRPANSLTGQLQVPTNWNESMRSTSSTISLDDSYNNSFAVLQPKSSAIKMRKELTLPVDNWIDTLVATATNEATKEAPKTPNYHPSPTRISQEIKYEWVANLVGTAEEEEEEEHQSEEQHRQTQDNTWVSSVVYRPTLETTVYTLRASQSEDMLDMDRVFNECLMGKMKDNEECECSACRITEQELLEKRYKQIETPILRQEEAVQTPEFNRRDDSILLSPSNFSIDDVFPGPLSVETDTGNLPSTSTPPIQSIRTYYLSPTVAQTVTTTHQWKEDKEDADISMDEIFSPISMASTSGNDNRRFSNFYEDRLGWNTFRSEDSGVLSGGGRRRSSQIIPDQIIDEAFKEIFKDTTTKTDRTGSTQYENFYITSQNPEEDVETSDSEVDGENLDVTQFVDDILGKSLDEAAFLSSTKSFRNHTDTSIDRKISGEQVHSYYRTRTDTSIDRRQKPNVISEEAYASSSNDEILKLVFAEHSSQHGRANSPKANEDNELLEIEIRPEYFLIKGSYSLLIPKTDVLGQMLQKIRDQNGSLATLDFSLARKLKKLLVSCIREKAESTEEMASSKYNGLSSRGQSLIDSVDHASATFLKMNVNKYEAEKNPRGIVNFCTAENNICTPLLEERFQHIELFFPHAEHLTRYPPSGGWPEAREVLVTYFKEFMGAKVSAEELVLTASTRTGYDVVSYCLFEADDILLTNGPVYTGTISNVNERAQCVVECVETDFSNPRIDLAKYEAAYEHQLSLDNTVAGVIIVNPHNPLGVVFPPEDVVSLCNWATSKNLRVVIDEVFANCVFDKTYCKFRPFLSYRYRVHKPENVAWMWSVSKDFGLPGLKYAVIHTANEGLRRAATKLQLYHPCSPFVQDFAAKLLSDSEWLREFHTEVTKRMAIHYRYTAENLSRLDIPFVPAQAGIFVFANFSKHCTTLDTAGELDLFDRLATSGIMLTPGVHQKCHVPGWFRLVFACTKEELEEGIRRLYTFLGSPLEPTGMIQYN</sequence>
<reference evidence="6" key="1">
    <citation type="submission" date="2010-08" db="EMBL/GenBank/DDBJ databases">
        <authorList>
            <consortium name="Caenorhabditis japonica Sequencing Consortium"/>
            <person name="Wilson R.K."/>
        </authorList>
    </citation>
    <scope>NUCLEOTIDE SEQUENCE [LARGE SCALE GENOMIC DNA]</scope>
    <source>
        <strain evidence="6">DF5081</strain>
    </source>
</reference>
<feature type="region of interest" description="Disordered" evidence="3">
    <location>
        <begin position="2111"/>
        <end position="2131"/>
    </location>
</feature>
<feature type="compositionally biased region" description="Basic and acidic residues" evidence="3">
    <location>
        <begin position="2605"/>
        <end position="2625"/>
    </location>
</feature>
<feature type="region of interest" description="Disordered" evidence="3">
    <location>
        <begin position="1673"/>
        <end position="1717"/>
    </location>
</feature>
<dbReference type="SUPFAM" id="SSF53383">
    <property type="entry name" value="PLP-dependent transferases"/>
    <property type="match status" value="1"/>
</dbReference>
<dbReference type="CDD" id="cd00609">
    <property type="entry name" value="AAT_like"/>
    <property type="match status" value="1"/>
</dbReference>
<feature type="region of interest" description="Disordered" evidence="3">
    <location>
        <begin position="1135"/>
        <end position="1168"/>
    </location>
</feature>
<feature type="compositionally biased region" description="Basic and acidic residues" evidence="3">
    <location>
        <begin position="2070"/>
        <end position="2091"/>
    </location>
</feature>
<feature type="compositionally biased region" description="Basic and acidic residues" evidence="3">
    <location>
        <begin position="1135"/>
        <end position="1162"/>
    </location>
</feature>
<dbReference type="InterPro" id="IPR015421">
    <property type="entry name" value="PyrdxlP-dep_Trfase_major"/>
</dbReference>
<feature type="compositionally biased region" description="Acidic residues" evidence="3">
    <location>
        <begin position="2814"/>
        <end position="2823"/>
    </location>
</feature>
<organism evidence="5 6">
    <name type="scientific">Caenorhabditis japonica</name>
    <dbReference type="NCBI Taxonomy" id="281687"/>
    <lineage>
        <taxon>Eukaryota</taxon>
        <taxon>Metazoa</taxon>
        <taxon>Ecdysozoa</taxon>
        <taxon>Nematoda</taxon>
        <taxon>Chromadorea</taxon>
        <taxon>Rhabditida</taxon>
        <taxon>Rhabditina</taxon>
        <taxon>Rhabditomorpha</taxon>
        <taxon>Rhabditoidea</taxon>
        <taxon>Rhabditidae</taxon>
        <taxon>Peloderinae</taxon>
        <taxon>Caenorhabditis</taxon>
    </lineage>
</organism>
<dbReference type="Pfam" id="PF00155">
    <property type="entry name" value="Aminotran_1_2"/>
    <property type="match status" value="1"/>
</dbReference>
<proteinExistence type="predicted"/>
<feature type="region of interest" description="Disordered" evidence="3">
    <location>
        <begin position="2070"/>
        <end position="2099"/>
    </location>
</feature>
<feature type="compositionally biased region" description="Basic and acidic residues" evidence="3">
    <location>
        <begin position="2354"/>
        <end position="2402"/>
    </location>
</feature>
<reference evidence="5" key="2">
    <citation type="submission" date="2022-06" db="UniProtKB">
        <authorList>
            <consortium name="EnsemblMetazoa"/>
        </authorList>
    </citation>
    <scope>IDENTIFICATION</scope>
    <source>
        <strain evidence="5">DF5081</strain>
    </source>
</reference>
<feature type="compositionally biased region" description="Polar residues" evidence="3">
    <location>
        <begin position="20"/>
        <end position="30"/>
    </location>
</feature>
<feature type="compositionally biased region" description="Polar residues" evidence="3">
    <location>
        <begin position="578"/>
        <end position="590"/>
    </location>
</feature>
<feature type="region of interest" description="Disordered" evidence="3">
    <location>
        <begin position="2813"/>
        <end position="2833"/>
    </location>
</feature>
<keyword evidence="1" id="KW-0663">Pyridoxal phosphate</keyword>
<dbReference type="InterPro" id="IPR050478">
    <property type="entry name" value="Ethylene_sulfur-biosynth"/>
</dbReference>
<protein>
    <submittedName>
        <fullName evidence="5">Aminotran_1_2 domain-containing protein</fullName>
    </submittedName>
</protein>
<feature type="compositionally biased region" description="Polar residues" evidence="3">
    <location>
        <begin position="196"/>
        <end position="205"/>
    </location>
</feature>
<dbReference type="InterPro" id="IPR015422">
    <property type="entry name" value="PyrdxlP-dep_Trfase_small"/>
</dbReference>
<feature type="compositionally biased region" description="Polar residues" evidence="3">
    <location>
        <begin position="792"/>
        <end position="810"/>
    </location>
</feature>
<feature type="region of interest" description="Disordered" evidence="3">
    <location>
        <begin position="2351"/>
        <end position="2462"/>
    </location>
</feature>
<dbReference type="Gene3D" id="3.90.1150.10">
    <property type="entry name" value="Aspartate Aminotransferase, domain 1"/>
    <property type="match status" value="1"/>
</dbReference>
<feature type="compositionally biased region" description="Basic and acidic residues" evidence="3">
    <location>
        <begin position="634"/>
        <end position="648"/>
    </location>
</feature>
<name>A0A8R1HKF0_CAEJA</name>
<accession>A0A8R1HKF0</accession>
<feature type="region of interest" description="Disordered" evidence="3">
    <location>
        <begin position="2576"/>
        <end position="2635"/>
    </location>
</feature>
<evidence type="ECO:0000313" key="6">
    <source>
        <dbReference type="Proteomes" id="UP000005237"/>
    </source>
</evidence>
<dbReference type="PRINTS" id="PR00753">
    <property type="entry name" value="ACCSYNTHASE"/>
</dbReference>